<feature type="domain" description="NadR/Ttd14 AAA" evidence="2">
    <location>
        <begin position="192"/>
        <end position="348"/>
    </location>
</feature>
<keyword evidence="3" id="KW-0808">Transferase</keyword>
<dbReference type="PANTHER" id="PTHR37512:SF1">
    <property type="entry name" value="NADR_TTD14 AAA DOMAIN-CONTAINING PROTEIN"/>
    <property type="match status" value="1"/>
</dbReference>
<protein>
    <submittedName>
        <fullName evidence="3">Multifunctional transcriptional regulator/nicotinamide-nucleotide adenylyltransferase/ribosylnicotinamide kinase NadR</fullName>
        <ecNumber evidence="3">2.7.1.22</ecNumber>
        <ecNumber evidence="3">2.7.7.1</ecNumber>
    </submittedName>
</protein>
<dbReference type="Gene3D" id="3.40.50.300">
    <property type="entry name" value="P-loop containing nucleotide triphosphate hydrolases"/>
    <property type="match status" value="1"/>
</dbReference>
<reference evidence="3 4" key="1">
    <citation type="submission" date="2023-08" db="EMBL/GenBank/DDBJ databases">
        <authorList>
            <person name="Kumar R."/>
        </authorList>
    </citation>
    <scope>NUCLEOTIDE SEQUENCE [LARGE SCALE GENOMIC DNA]</scope>
    <source>
        <strain evidence="3 4">LUR13</strain>
    </source>
</reference>
<dbReference type="InterPro" id="IPR027417">
    <property type="entry name" value="P-loop_NTPase"/>
</dbReference>
<gene>
    <name evidence="3" type="primary">nadR</name>
    <name evidence="3" type="ORF">Q8P09_11320</name>
</gene>
<dbReference type="SUPFAM" id="SSF52540">
    <property type="entry name" value="P-loop containing nucleoside triphosphate hydrolases"/>
    <property type="match status" value="1"/>
</dbReference>
<name>A0ABT9HIQ3_9GAMM</name>
<dbReference type="SUPFAM" id="SSF52374">
    <property type="entry name" value="Nucleotidylyl transferase"/>
    <property type="match status" value="1"/>
</dbReference>
<dbReference type="NCBIfam" id="TIGR00125">
    <property type="entry name" value="cyt_tran_rel"/>
    <property type="match status" value="1"/>
</dbReference>
<dbReference type="Pfam" id="PF01467">
    <property type="entry name" value="CTP_transf_like"/>
    <property type="match status" value="1"/>
</dbReference>
<keyword evidence="3" id="KW-0418">Kinase</keyword>
<organism evidence="3 4">
    <name type="scientific">Psychrobacter faecalis</name>
    <dbReference type="NCBI Taxonomy" id="180588"/>
    <lineage>
        <taxon>Bacteria</taxon>
        <taxon>Pseudomonadati</taxon>
        <taxon>Pseudomonadota</taxon>
        <taxon>Gammaproteobacteria</taxon>
        <taxon>Moraxellales</taxon>
        <taxon>Moraxellaceae</taxon>
        <taxon>Psychrobacter</taxon>
    </lineage>
</organism>
<proteinExistence type="predicted"/>
<feature type="domain" description="Cytidyltransferase-like" evidence="1">
    <location>
        <begin position="8"/>
        <end position="170"/>
    </location>
</feature>
<dbReference type="Pfam" id="PF13521">
    <property type="entry name" value="AAA_28"/>
    <property type="match status" value="1"/>
</dbReference>
<dbReference type="InterPro" id="IPR052735">
    <property type="entry name" value="NAD_biosynth-regulator"/>
</dbReference>
<sequence length="362" mass="42168">MKKETIGMFGGKFLIVHKGHVHAMRKAAAMVDKLYLIVTYNVMFEREVYFHKSKIAPIAVEQRLRWWHEITKELDNVHVYAIEETNIKKNADTHIDVGTNAYSQAHANAEPDWQSCADRIKALIRKPIDFIFSSEPSYSDYFDDLYPKTKHIVIDADRKLYPISASQLRRDGAIEYWDMLPDAVKPCFVKSVVIVGTESTGKTTLAKNLAHRYDTCYVEEAGRKFYEEINAEIVLLEDFPQIAYEHKYHERQARKTANKVYFVDTEAITTQFFSMAYLGIRQSVLDEIAELQDYDLWLFLETDIEWVGDGLRSFGEVQVRDKNNQFLKSLLNEFGVRYQIISGNYDDRYDKATDYIDKLLTK</sequence>
<comment type="caution">
    <text evidence="3">The sequence shown here is derived from an EMBL/GenBank/DDBJ whole genome shotgun (WGS) entry which is preliminary data.</text>
</comment>
<keyword evidence="4" id="KW-1185">Reference proteome</keyword>
<dbReference type="GO" id="GO:0000309">
    <property type="term" value="F:nicotinamide-nucleotide adenylyltransferase activity"/>
    <property type="evidence" value="ECO:0007669"/>
    <property type="project" value="UniProtKB-EC"/>
</dbReference>
<accession>A0ABT9HIQ3</accession>
<dbReference type="EMBL" id="JAVAJI010000022">
    <property type="protein sequence ID" value="MDP4545665.1"/>
    <property type="molecule type" value="Genomic_DNA"/>
</dbReference>
<dbReference type="GO" id="GO:0050262">
    <property type="term" value="F:ribosylnicotinamide kinase activity"/>
    <property type="evidence" value="ECO:0007669"/>
    <property type="project" value="UniProtKB-EC"/>
</dbReference>
<dbReference type="InterPro" id="IPR004821">
    <property type="entry name" value="Cyt_trans-like"/>
</dbReference>
<dbReference type="EC" id="2.7.7.1" evidence="3"/>
<dbReference type="RefSeq" id="WP_289051027.1">
    <property type="nucleotide sequence ID" value="NZ_JAVAJI010000022.1"/>
</dbReference>
<evidence type="ECO:0000313" key="4">
    <source>
        <dbReference type="Proteomes" id="UP001228171"/>
    </source>
</evidence>
<dbReference type="NCBIfam" id="NF005988">
    <property type="entry name" value="PRK08099.1"/>
    <property type="match status" value="1"/>
</dbReference>
<evidence type="ECO:0000259" key="1">
    <source>
        <dbReference type="Pfam" id="PF01467"/>
    </source>
</evidence>
<dbReference type="EC" id="2.7.1.22" evidence="3"/>
<evidence type="ECO:0000259" key="2">
    <source>
        <dbReference type="Pfam" id="PF13521"/>
    </source>
</evidence>
<evidence type="ECO:0000313" key="3">
    <source>
        <dbReference type="EMBL" id="MDP4545665.1"/>
    </source>
</evidence>
<dbReference type="Proteomes" id="UP001228171">
    <property type="component" value="Unassembled WGS sequence"/>
</dbReference>
<dbReference type="InterPro" id="IPR014729">
    <property type="entry name" value="Rossmann-like_a/b/a_fold"/>
</dbReference>
<dbReference type="Gene3D" id="3.40.50.620">
    <property type="entry name" value="HUPs"/>
    <property type="match status" value="1"/>
</dbReference>
<dbReference type="PANTHER" id="PTHR37512">
    <property type="entry name" value="TRIFUNCTIONAL NAD BIOSYNTHESIS/REGULATOR PROTEIN NADR"/>
    <property type="match status" value="1"/>
</dbReference>
<dbReference type="InterPro" id="IPR038727">
    <property type="entry name" value="NadR/Ttd14_AAA_dom"/>
</dbReference>
<keyword evidence="3" id="KW-0548">Nucleotidyltransferase</keyword>